<comment type="caution">
    <text evidence="1">The sequence shown here is derived from an EMBL/GenBank/DDBJ whole genome shotgun (WGS) entry which is preliminary data.</text>
</comment>
<evidence type="ECO:0000313" key="1">
    <source>
        <dbReference type="EMBL" id="KAH0536769.1"/>
    </source>
</evidence>
<sequence>MPKVNPSNGGTEMAEIDGDERAMYEAERGEAKIEPDTNWDVRQELSAVSVHEIPGTEVELQELEGRGPERPPALDLLSFLRSTSKVRKFKGRKERKPVMVSALSGIFQLNAQISLAGRVSQPGPRRWATYKRLSVQAEPVSVLGWPWKVLYR</sequence>
<keyword evidence="2" id="KW-1185">Reference proteome</keyword>
<accession>A0A9P8I3K2</accession>
<dbReference type="EMBL" id="JAGHQL010000181">
    <property type="protein sequence ID" value="KAH0536769.1"/>
    <property type="molecule type" value="Genomic_DNA"/>
</dbReference>
<dbReference type="AlphaFoldDB" id="A0A9P8I3K2"/>
<name>A0A9P8I3K2_9PEZI</name>
<gene>
    <name evidence="1" type="ORF">FGG08_006372</name>
</gene>
<organism evidence="1 2">
    <name type="scientific">Glutinoglossum americanum</name>
    <dbReference type="NCBI Taxonomy" id="1670608"/>
    <lineage>
        <taxon>Eukaryota</taxon>
        <taxon>Fungi</taxon>
        <taxon>Dikarya</taxon>
        <taxon>Ascomycota</taxon>
        <taxon>Pezizomycotina</taxon>
        <taxon>Geoglossomycetes</taxon>
        <taxon>Geoglossales</taxon>
        <taxon>Geoglossaceae</taxon>
        <taxon>Glutinoglossum</taxon>
    </lineage>
</organism>
<evidence type="ECO:0000313" key="2">
    <source>
        <dbReference type="Proteomes" id="UP000698800"/>
    </source>
</evidence>
<reference evidence="1" key="1">
    <citation type="submission" date="2021-03" db="EMBL/GenBank/DDBJ databases">
        <title>Comparative genomics and phylogenomic investigation of the class Geoglossomycetes provide insights into ecological specialization and systematics.</title>
        <authorList>
            <person name="Melie T."/>
            <person name="Pirro S."/>
            <person name="Miller A.N."/>
            <person name="Quandt A."/>
        </authorList>
    </citation>
    <scope>NUCLEOTIDE SEQUENCE</scope>
    <source>
        <strain evidence="1">GBOQ0MN5Z8</strain>
    </source>
</reference>
<protein>
    <submittedName>
        <fullName evidence="1">Uncharacterized protein</fullName>
    </submittedName>
</protein>
<dbReference type="Proteomes" id="UP000698800">
    <property type="component" value="Unassembled WGS sequence"/>
</dbReference>
<proteinExistence type="predicted"/>